<keyword evidence="8" id="KW-1185">Reference proteome</keyword>
<gene>
    <name evidence="7" type="ORF">PDM29_09390</name>
</gene>
<comment type="similarity">
    <text evidence="1">Belongs to the peptidase C40 family.</text>
</comment>
<name>A0ABY9YUE0_9GAMM</name>
<evidence type="ECO:0000256" key="5">
    <source>
        <dbReference type="SAM" id="Phobius"/>
    </source>
</evidence>
<feature type="transmembrane region" description="Helical" evidence="5">
    <location>
        <begin position="27"/>
        <end position="46"/>
    </location>
</feature>
<evidence type="ECO:0000256" key="2">
    <source>
        <dbReference type="ARBA" id="ARBA00022670"/>
    </source>
</evidence>
<protein>
    <submittedName>
        <fullName evidence="7">SH3 domain-containing protein</fullName>
    </submittedName>
</protein>
<organism evidence="7 8">
    <name type="scientific">Stenotrophomonas oahuensis</name>
    <dbReference type="NCBI Taxonomy" id="3003271"/>
    <lineage>
        <taxon>Bacteria</taxon>
        <taxon>Pseudomonadati</taxon>
        <taxon>Pseudomonadota</taxon>
        <taxon>Gammaproteobacteria</taxon>
        <taxon>Lysobacterales</taxon>
        <taxon>Lysobacteraceae</taxon>
        <taxon>Stenotrophomonas</taxon>
    </lineage>
</organism>
<dbReference type="InterPro" id="IPR000064">
    <property type="entry name" value="NLP_P60_dom"/>
</dbReference>
<sequence>MACHYGNQAASRVRAARGGQAGLRLRAMAMAMAMALLLTVAGATGAQDAERPLSGYGDVIGLTDSFLHPEFWSGEQDGGAGRPAIPPTEADRILLSRDDIDAQNARMRANDPSIHNLDALPASLTRAKVKADLDALSGWPEKPLYGEDGQPISADQRASIIANAGADAIAANRPLQYGLVVHRAALRTFPTLLRVLSRPGDTDIDRFQESALFPGDAVAVLHESADGQWLFVTSERYTAWIEKRFVGVGDKATVLGYGATEHYRVVTGATVFTTFTPEEPRVSRLQLDMGVRLPALVDWPLQQPVNGQQAHASYVVQLPVRNDDGSLALVPALIARSQDTSETYLELTPRDLYTQAFKFLGERYGWGHSYDTRDCSGFVSEVYRSFGILMPRNTSAQAVSPALDRIAFSAKDGKAKRMEAVKNLQPGDLVYIPGHVMLTLGHFGGNTWMIHDTAGGSWFAPDGTRVQAHLNGVSVTPLEPMMASDTVSYIDRITNIQRMRAKTP</sequence>
<dbReference type="PROSITE" id="PS51935">
    <property type="entry name" value="NLPC_P60"/>
    <property type="match status" value="1"/>
</dbReference>
<feature type="domain" description="NlpC/P60" evidence="6">
    <location>
        <begin position="346"/>
        <end position="500"/>
    </location>
</feature>
<dbReference type="EMBL" id="CP115541">
    <property type="protein sequence ID" value="WNH54467.1"/>
    <property type="molecule type" value="Genomic_DNA"/>
</dbReference>
<dbReference type="Proteomes" id="UP001302072">
    <property type="component" value="Chromosome"/>
</dbReference>
<dbReference type="InterPro" id="IPR039439">
    <property type="entry name" value="SH3b1_dom"/>
</dbReference>
<evidence type="ECO:0000313" key="7">
    <source>
        <dbReference type="EMBL" id="WNH54467.1"/>
    </source>
</evidence>
<evidence type="ECO:0000256" key="4">
    <source>
        <dbReference type="ARBA" id="ARBA00022807"/>
    </source>
</evidence>
<evidence type="ECO:0000256" key="3">
    <source>
        <dbReference type="ARBA" id="ARBA00022801"/>
    </source>
</evidence>
<keyword evidence="5" id="KW-0812">Transmembrane</keyword>
<keyword evidence="4" id="KW-0788">Thiol protease</keyword>
<dbReference type="InterPro" id="IPR038765">
    <property type="entry name" value="Papain-like_cys_pep_sf"/>
</dbReference>
<evidence type="ECO:0000256" key="1">
    <source>
        <dbReference type="ARBA" id="ARBA00007074"/>
    </source>
</evidence>
<dbReference type="Pfam" id="PF12913">
    <property type="entry name" value="SH3_6"/>
    <property type="match status" value="1"/>
</dbReference>
<evidence type="ECO:0000313" key="8">
    <source>
        <dbReference type="Proteomes" id="UP001302072"/>
    </source>
</evidence>
<dbReference type="PANTHER" id="PTHR47053">
    <property type="entry name" value="MUREIN DD-ENDOPEPTIDASE MEPH-RELATED"/>
    <property type="match status" value="1"/>
</dbReference>
<keyword evidence="5" id="KW-1133">Transmembrane helix</keyword>
<dbReference type="Gene3D" id="3.90.1720.10">
    <property type="entry name" value="endopeptidase domain like (from Nostoc punctiforme)"/>
    <property type="match status" value="1"/>
</dbReference>
<keyword evidence="2" id="KW-0645">Protease</keyword>
<dbReference type="InterPro" id="IPR051202">
    <property type="entry name" value="Peptidase_C40"/>
</dbReference>
<dbReference type="SUPFAM" id="SSF54001">
    <property type="entry name" value="Cysteine proteinases"/>
    <property type="match status" value="1"/>
</dbReference>
<dbReference type="PANTHER" id="PTHR47053:SF1">
    <property type="entry name" value="MUREIN DD-ENDOPEPTIDASE MEPH-RELATED"/>
    <property type="match status" value="1"/>
</dbReference>
<evidence type="ECO:0000259" key="6">
    <source>
        <dbReference type="PROSITE" id="PS51935"/>
    </source>
</evidence>
<keyword evidence="3" id="KW-0378">Hydrolase</keyword>
<proteinExistence type="inferred from homology"/>
<accession>A0ABY9YUE0</accession>
<dbReference type="Pfam" id="PF00877">
    <property type="entry name" value="NLPC_P60"/>
    <property type="match status" value="1"/>
</dbReference>
<keyword evidence="5" id="KW-0472">Membrane</keyword>
<reference evidence="7 8" key="1">
    <citation type="submission" date="2022-12" db="EMBL/GenBank/DDBJ databases">
        <title>Two new species, Stenotrophomonas aracearum and Stenotrophomonas oahuensis, isolated from Anthurium (Araceae family) in Hawaii.</title>
        <authorList>
            <person name="Chunag S.C."/>
            <person name="Dobhal S."/>
            <person name="Alvarez A."/>
            <person name="Arif M."/>
        </authorList>
    </citation>
    <scope>NUCLEOTIDE SEQUENCE [LARGE SCALE GENOMIC DNA]</scope>
    <source>
        <strain evidence="7 8">A5586</strain>
    </source>
</reference>